<dbReference type="AlphaFoldDB" id="A0A841U6Y6"/>
<dbReference type="SUPFAM" id="SSF56601">
    <property type="entry name" value="beta-lactamase/transpeptidase-like"/>
    <property type="match status" value="1"/>
</dbReference>
<keyword evidence="3" id="KW-0732">Signal</keyword>
<feature type="chain" id="PRO_5032286453" evidence="3">
    <location>
        <begin position="34"/>
        <end position="517"/>
    </location>
</feature>
<proteinExistence type="predicted"/>
<feature type="signal peptide" evidence="3">
    <location>
        <begin position="1"/>
        <end position="33"/>
    </location>
</feature>
<keyword evidence="2" id="KW-1133">Transmembrane helix</keyword>
<keyword evidence="2" id="KW-0472">Membrane</keyword>
<feature type="transmembrane region" description="Helical" evidence="2">
    <location>
        <begin position="462"/>
        <end position="483"/>
    </location>
</feature>
<dbReference type="Proteomes" id="UP000553776">
    <property type="component" value="Unassembled WGS sequence"/>
</dbReference>
<dbReference type="PANTHER" id="PTHR46825:SF9">
    <property type="entry name" value="BETA-LACTAMASE-RELATED DOMAIN-CONTAINING PROTEIN"/>
    <property type="match status" value="1"/>
</dbReference>
<keyword evidence="2" id="KW-0812">Transmembrane</keyword>
<dbReference type="EMBL" id="JACJVR010000079">
    <property type="protein sequence ID" value="MBB6693824.1"/>
    <property type="molecule type" value="Genomic_DNA"/>
</dbReference>
<feature type="domain" description="Beta-lactamase-related" evidence="4">
    <location>
        <begin position="46"/>
        <end position="354"/>
    </location>
</feature>
<protein>
    <submittedName>
        <fullName evidence="5">Beta-lactamase family protein</fullName>
    </submittedName>
</protein>
<dbReference type="RefSeq" id="WP_185137796.1">
    <property type="nucleotide sequence ID" value="NZ_JACJVR010000079.1"/>
</dbReference>
<organism evidence="5 6">
    <name type="scientific">Cohnella xylanilytica</name>
    <dbReference type="NCBI Taxonomy" id="557555"/>
    <lineage>
        <taxon>Bacteria</taxon>
        <taxon>Bacillati</taxon>
        <taxon>Bacillota</taxon>
        <taxon>Bacilli</taxon>
        <taxon>Bacillales</taxon>
        <taxon>Paenibacillaceae</taxon>
        <taxon>Cohnella</taxon>
    </lineage>
</organism>
<reference evidence="5 6" key="1">
    <citation type="submission" date="2020-08" db="EMBL/GenBank/DDBJ databases">
        <title>Cohnella phylogeny.</title>
        <authorList>
            <person name="Dunlap C."/>
        </authorList>
    </citation>
    <scope>NUCLEOTIDE SEQUENCE [LARGE SCALE GENOMIC DNA]</scope>
    <source>
        <strain evidence="5 6">DSM 25239</strain>
    </source>
</reference>
<evidence type="ECO:0000256" key="3">
    <source>
        <dbReference type="SAM" id="SignalP"/>
    </source>
</evidence>
<gene>
    <name evidence="5" type="ORF">H7B90_20715</name>
</gene>
<evidence type="ECO:0000313" key="6">
    <source>
        <dbReference type="Proteomes" id="UP000553776"/>
    </source>
</evidence>
<comment type="caution">
    <text evidence="5">The sequence shown here is derived from an EMBL/GenBank/DDBJ whole genome shotgun (WGS) entry which is preliminary data.</text>
</comment>
<dbReference type="Gene3D" id="3.40.710.10">
    <property type="entry name" value="DD-peptidase/beta-lactamase superfamily"/>
    <property type="match status" value="1"/>
</dbReference>
<dbReference type="InterPro" id="IPR050491">
    <property type="entry name" value="AmpC-like"/>
</dbReference>
<keyword evidence="6" id="KW-1185">Reference proteome</keyword>
<dbReference type="PANTHER" id="PTHR46825">
    <property type="entry name" value="D-ALANYL-D-ALANINE-CARBOXYPEPTIDASE/ENDOPEPTIDASE AMPH"/>
    <property type="match status" value="1"/>
</dbReference>
<feature type="region of interest" description="Disordered" evidence="1">
    <location>
        <begin position="497"/>
        <end position="517"/>
    </location>
</feature>
<accession>A0A841U6Y6</accession>
<feature type="transmembrane region" description="Helical" evidence="2">
    <location>
        <begin position="387"/>
        <end position="407"/>
    </location>
</feature>
<sequence length="517" mass="55510">MRNFKLRSMLARGILAIAALTTLAGGLPSPAAAEPEANKTLYDKVDEFMNESVEKLRLPGAAIGIVKGDRILYTKGYGISGPDRQPVTPQTPFVLGSTSKSITALAVMQLVEAGKVDLEAPVQRYLTWFRLADEEASKRILVKHLLFQTSGLSTHSGQVSLTRGGKPLEEHLKSLRNTSLASPVGSAYQYSNLNYDILGGIVEAVSGMPFGQYVKESIFAPLGMTSSYPSAEEAPAGEVATGYQPVLGFMVPTKQAHHPGTTPSGYLVSSAADMSNYLIAQMNGGRYKDREVLSEAGVNRMHAPAAYMWDGMHYAMGWTTGGGVVSHDGSTENTYSKMMIDGEYGIVLLINAMDFFHIDSYDAILTGIRSLVHDRPPVPVPSDYTRIFAILNAILLIVAAAGVWSVFRLFRRDPKAAGGPVRRVARILFIVAFYLLIPGAVLALVPRLLVPWPVVRLFLPGYGHALFLAPIAALALGAARLAVLARAGRRPRLVPMADRATLGPGGGPVGRPGARRS</sequence>
<dbReference type="Pfam" id="PF00144">
    <property type="entry name" value="Beta-lactamase"/>
    <property type="match status" value="1"/>
</dbReference>
<evidence type="ECO:0000256" key="1">
    <source>
        <dbReference type="SAM" id="MobiDB-lite"/>
    </source>
</evidence>
<name>A0A841U6Y6_9BACL</name>
<evidence type="ECO:0000313" key="5">
    <source>
        <dbReference type="EMBL" id="MBB6693824.1"/>
    </source>
</evidence>
<evidence type="ECO:0000259" key="4">
    <source>
        <dbReference type="Pfam" id="PF00144"/>
    </source>
</evidence>
<dbReference type="InterPro" id="IPR012338">
    <property type="entry name" value="Beta-lactam/transpept-like"/>
</dbReference>
<evidence type="ECO:0000256" key="2">
    <source>
        <dbReference type="SAM" id="Phobius"/>
    </source>
</evidence>
<feature type="transmembrane region" description="Helical" evidence="2">
    <location>
        <begin position="427"/>
        <end position="450"/>
    </location>
</feature>
<dbReference type="InterPro" id="IPR001466">
    <property type="entry name" value="Beta-lactam-related"/>
</dbReference>